<dbReference type="Proteomes" id="UP000283946">
    <property type="component" value="Chromosome"/>
</dbReference>
<evidence type="ECO:0000313" key="2">
    <source>
        <dbReference type="Proteomes" id="UP000283946"/>
    </source>
</evidence>
<accession>A0AAD1EMC4</accession>
<dbReference type="RefSeq" id="WP_104354339.1">
    <property type="nucleotide sequence ID" value="NZ_CP028130.1"/>
</dbReference>
<protein>
    <submittedName>
        <fullName evidence="1">Uncharacterized protein</fullName>
    </submittedName>
</protein>
<evidence type="ECO:0000313" key="1">
    <source>
        <dbReference type="EMBL" id="AZZ55951.1"/>
    </source>
</evidence>
<name>A0AAD1EMC4_9MICO</name>
<dbReference type="AlphaFoldDB" id="A0AAD1EMC4"/>
<dbReference type="KEGG" id="ria:C7V51_08745"/>
<sequence length="62" mass="7311">MSSRPPHSATTVRLVRWYRIDSDWLSEVVTGRLVDHHGGRWRLLVGERPRDYPDAVWSLCHE</sequence>
<organism evidence="1 2">
    <name type="scientific">Rathayibacter iranicus</name>
    <dbReference type="NCBI Taxonomy" id="59737"/>
    <lineage>
        <taxon>Bacteria</taxon>
        <taxon>Bacillati</taxon>
        <taxon>Actinomycetota</taxon>
        <taxon>Actinomycetes</taxon>
        <taxon>Micrococcales</taxon>
        <taxon>Microbacteriaceae</taxon>
        <taxon>Rathayibacter</taxon>
    </lineage>
</organism>
<dbReference type="EMBL" id="CP028130">
    <property type="protein sequence ID" value="AZZ55951.1"/>
    <property type="molecule type" value="Genomic_DNA"/>
</dbReference>
<gene>
    <name evidence="1" type="ORF">C7V51_08745</name>
</gene>
<reference evidence="1 2" key="1">
    <citation type="submission" date="2018-03" db="EMBL/GenBank/DDBJ databases">
        <title>Bacteriophage NCPPB3778 and a type I-E CRISPR drive the evolution of the US Biological Select Agent, Rathayibacter toxicus.</title>
        <authorList>
            <person name="Davis E.W.II."/>
            <person name="Tabima J.F."/>
            <person name="Weisberg A.J."/>
            <person name="Dantas Lopes L."/>
            <person name="Wiseman M.S."/>
            <person name="Wiseman M.S."/>
            <person name="Pupko T."/>
            <person name="Belcher M.S."/>
            <person name="Sechler A.J."/>
            <person name="Tancos M.A."/>
            <person name="Schroeder B.K."/>
            <person name="Murray T.D."/>
            <person name="Luster D.G."/>
            <person name="Schneider W.L."/>
            <person name="Rogers E."/>
            <person name="Andreote F.D."/>
            <person name="Grunwald N.J."/>
            <person name="Putnam M.L."/>
            <person name="Chang J.H."/>
        </authorList>
    </citation>
    <scope>NUCLEOTIDE SEQUENCE [LARGE SCALE GENOMIC DNA]</scope>
    <source>
        <strain evidence="1 2">NCCPB 2253</strain>
    </source>
</reference>
<proteinExistence type="predicted"/>